<evidence type="ECO:0000313" key="2">
    <source>
        <dbReference type="Proteomes" id="UP000000763"/>
    </source>
</evidence>
<sequence length="149" mass="15761">MAKTISSLASIRCDQTRGSSDSGEGPVASRFCHSGCERLLVIVELVEDVDDDKWRRMYSSSRSCISAGSKIIITSPSDKIAKLGTNSISSCEVSVTRGLLVLLQAIDAVRHEAELGRRWQVAAIALAGSGDVGNNGGAGRRCHSSVLLV</sequence>
<dbReference type="AlphaFoldDB" id="Q7F1U4"/>
<name>Q7F1U4_ORYSJ</name>
<dbReference type="Proteomes" id="UP000000763">
    <property type="component" value="Chromosome 7"/>
</dbReference>
<proteinExistence type="predicted"/>
<accession>Q7F1U4</accession>
<organism evidence="1 2">
    <name type="scientific">Oryza sativa subsp. japonica</name>
    <name type="common">Rice</name>
    <dbReference type="NCBI Taxonomy" id="39947"/>
    <lineage>
        <taxon>Eukaryota</taxon>
        <taxon>Viridiplantae</taxon>
        <taxon>Streptophyta</taxon>
        <taxon>Embryophyta</taxon>
        <taxon>Tracheophyta</taxon>
        <taxon>Spermatophyta</taxon>
        <taxon>Magnoliopsida</taxon>
        <taxon>Liliopsida</taxon>
        <taxon>Poales</taxon>
        <taxon>Poaceae</taxon>
        <taxon>BOP clade</taxon>
        <taxon>Oryzoideae</taxon>
        <taxon>Oryzeae</taxon>
        <taxon>Oryzinae</taxon>
        <taxon>Oryza</taxon>
        <taxon>Oryza sativa</taxon>
    </lineage>
</organism>
<evidence type="ECO:0000313" key="1">
    <source>
        <dbReference type="EMBL" id="BAC83099.1"/>
    </source>
</evidence>
<reference evidence="2" key="1">
    <citation type="journal article" date="2005" name="Nature">
        <title>The map-based sequence of the rice genome.</title>
        <authorList>
            <consortium name="International rice genome sequencing project (IRGSP)"/>
            <person name="Matsumoto T."/>
            <person name="Wu J."/>
            <person name="Kanamori H."/>
            <person name="Katayose Y."/>
            <person name="Fujisawa M."/>
            <person name="Namiki N."/>
            <person name="Mizuno H."/>
            <person name="Yamamoto K."/>
            <person name="Antonio B.A."/>
            <person name="Baba T."/>
            <person name="Sakata K."/>
            <person name="Nagamura Y."/>
            <person name="Aoki H."/>
            <person name="Arikawa K."/>
            <person name="Arita K."/>
            <person name="Bito T."/>
            <person name="Chiden Y."/>
            <person name="Fujitsuka N."/>
            <person name="Fukunaka R."/>
            <person name="Hamada M."/>
            <person name="Harada C."/>
            <person name="Hayashi A."/>
            <person name="Hijishita S."/>
            <person name="Honda M."/>
            <person name="Hosokawa S."/>
            <person name="Ichikawa Y."/>
            <person name="Idonuma A."/>
            <person name="Iijima M."/>
            <person name="Ikeda M."/>
            <person name="Ikeno M."/>
            <person name="Ito K."/>
            <person name="Ito S."/>
            <person name="Ito T."/>
            <person name="Ito Y."/>
            <person name="Ito Y."/>
            <person name="Iwabuchi A."/>
            <person name="Kamiya K."/>
            <person name="Karasawa W."/>
            <person name="Kurita K."/>
            <person name="Katagiri S."/>
            <person name="Kikuta A."/>
            <person name="Kobayashi H."/>
            <person name="Kobayashi N."/>
            <person name="Machita K."/>
            <person name="Maehara T."/>
            <person name="Masukawa M."/>
            <person name="Mizubayashi T."/>
            <person name="Mukai Y."/>
            <person name="Nagasaki H."/>
            <person name="Nagata Y."/>
            <person name="Naito S."/>
            <person name="Nakashima M."/>
            <person name="Nakama Y."/>
            <person name="Nakamichi Y."/>
            <person name="Nakamura M."/>
            <person name="Meguro A."/>
            <person name="Negishi M."/>
            <person name="Ohta I."/>
            <person name="Ohta T."/>
            <person name="Okamoto M."/>
            <person name="Ono N."/>
            <person name="Saji S."/>
            <person name="Sakaguchi M."/>
            <person name="Sakai K."/>
            <person name="Shibata M."/>
            <person name="Shimokawa T."/>
            <person name="Song J."/>
            <person name="Takazaki Y."/>
            <person name="Terasawa K."/>
            <person name="Tsugane M."/>
            <person name="Tsuji K."/>
            <person name="Ueda S."/>
            <person name="Waki K."/>
            <person name="Yamagata H."/>
            <person name="Yamamoto M."/>
            <person name="Yamamoto S."/>
            <person name="Yamane H."/>
            <person name="Yoshiki S."/>
            <person name="Yoshihara R."/>
            <person name="Yukawa K."/>
            <person name="Zhong H."/>
            <person name="Yano M."/>
            <person name="Yuan Q."/>
            <person name="Ouyang S."/>
            <person name="Liu J."/>
            <person name="Jones K.M."/>
            <person name="Gansberger K."/>
            <person name="Moffat K."/>
            <person name="Hill J."/>
            <person name="Bera J."/>
            <person name="Fadrosh D."/>
            <person name="Jin S."/>
            <person name="Johri S."/>
            <person name="Kim M."/>
            <person name="Overton L."/>
            <person name="Reardon M."/>
            <person name="Tsitrin T."/>
            <person name="Vuong H."/>
            <person name="Weaver B."/>
            <person name="Ciecko A."/>
            <person name="Tallon L."/>
            <person name="Jackson J."/>
            <person name="Pai G."/>
            <person name="Aken S.V."/>
            <person name="Utterback T."/>
            <person name="Reidmuller S."/>
            <person name="Feldblyum T."/>
            <person name="Hsiao J."/>
            <person name="Zismann V."/>
            <person name="Iobst S."/>
            <person name="de Vazeille A.R."/>
            <person name="Buell C.R."/>
            <person name="Ying K."/>
            <person name="Li Y."/>
            <person name="Lu T."/>
            <person name="Huang Y."/>
            <person name="Zhao Q."/>
            <person name="Feng Q."/>
            <person name="Zhang L."/>
            <person name="Zhu J."/>
            <person name="Weng Q."/>
            <person name="Mu J."/>
            <person name="Lu Y."/>
            <person name="Fan D."/>
            <person name="Liu Y."/>
            <person name="Guan J."/>
            <person name="Zhang Y."/>
            <person name="Yu S."/>
            <person name="Liu X."/>
            <person name="Zhang Y."/>
            <person name="Hong G."/>
            <person name="Han B."/>
            <person name="Choisne N."/>
            <person name="Demange N."/>
            <person name="Orjeda G."/>
            <person name="Samain S."/>
            <person name="Cattolico L."/>
            <person name="Pelletier E."/>
            <person name="Couloux A."/>
            <person name="Segurens B."/>
            <person name="Wincker P."/>
            <person name="D'Hont A."/>
            <person name="Scarpelli C."/>
            <person name="Weissenbach J."/>
            <person name="Salanoubat M."/>
            <person name="Quetier F."/>
            <person name="Yu Y."/>
            <person name="Kim H.R."/>
            <person name="Rambo T."/>
            <person name="Currie J."/>
            <person name="Collura K."/>
            <person name="Luo M."/>
            <person name="Yang T."/>
            <person name="Ammiraju J.S.S."/>
            <person name="Engler F."/>
            <person name="Soderlund C."/>
            <person name="Wing R.A."/>
            <person name="Palmer L.E."/>
            <person name="de la Bastide M."/>
            <person name="Spiegel L."/>
            <person name="Nascimento L."/>
            <person name="Zutavern T."/>
            <person name="O'Shaughnessy A."/>
            <person name="Dike S."/>
            <person name="Dedhia N."/>
            <person name="Preston R."/>
            <person name="Balija V."/>
            <person name="McCombie W.R."/>
            <person name="Chow T."/>
            <person name="Chen H."/>
            <person name="Chung M."/>
            <person name="Chen C."/>
            <person name="Shaw J."/>
            <person name="Wu H."/>
            <person name="Hsiao K."/>
            <person name="Chao Y."/>
            <person name="Chu M."/>
            <person name="Cheng C."/>
            <person name="Hour A."/>
            <person name="Lee P."/>
            <person name="Lin S."/>
            <person name="Lin Y."/>
            <person name="Liou J."/>
            <person name="Liu S."/>
            <person name="Hsing Y."/>
            <person name="Raghuvanshi S."/>
            <person name="Mohanty A."/>
            <person name="Bharti A.K."/>
            <person name="Gaur A."/>
            <person name="Gupta V."/>
            <person name="Kumar D."/>
            <person name="Ravi V."/>
            <person name="Vij S."/>
            <person name="Kapur A."/>
            <person name="Khurana P."/>
            <person name="Khurana P."/>
            <person name="Khurana J.P."/>
            <person name="Tyagi A.K."/>
            <person name="Gaikwad K."/>
            <person name="Singh A."/>
            <person name="Dalal V."/>
            <person name="Srivastava S."/>
            <person name="Dixit A."/>
            <person name="Pal A.K."/>
            <person name="Ghazi I.A."/>
            <person name="Yadav M."/>
            <person name="Pandit A."/>
            <person name="Bhargava A."/>
            <person name="Sureshbabu K."/>
            <person name="Batra K."/>
            <person name="Sharma T.R."/>
            <person name="Mohapatra T."/>
            <person name="Singh N.K."/>
            <person name="Messing J."/>
            <person name="Nelson A.B."/>
            <person name="Fuks G."/>
            <person name="Kavchok S."/>
            <person name="Keizer G."/>
            <person name="Linton E."/>
            <person name="Llaca V."/>
            <person name="Song R."/>
            <person name="Tanyolac B."/>
            <person name="Young S."/>
            <person name="Ho-Il K."/>
            <person name="Hahn J.H."/>
            <person name="Sangsakoo G."/>
            <person name="Vanavichit A."/>
            <person name="de Mattos Luiz.A.T."/>
            <person name="Zimmer P.D."/>
            <person name="Malone G."/>
            <person name="Dellagostin O."/>
            <person name="de Oliveira A.C."/>
            <person name="Bevan M."/>
            <person name="Bancroft I."/>
            <person name="Minx P."/>
            <person name="Cordum H."/>
            <person name="Wilson R."/>
            <person name="Cheng Z."/>
            <person name="Jin W."/>
            <person name="Jiang J."/>
            <person name="Leong S.A."/>
            <person name="Iwama H."/>
            <person name="Gojobori T."/>
            <person name="Itoh T."/>
            <person name="Niimura Y."/>
            <person name="Fujii Y."/>
            <person name="Habara T."/>
            <person name="Sakai H."/>
            <person name="Sato Y."/>
            <person name="Wilson G."/>
            <person name="Kumar K."/>
            <person name="McCouch S."/>
            <person name="Juretic N."/>
            <person name="Hoen D."/>
            <person name="Wright S."/>
            <person name="Bruskiewich R."/>
            <person name="Bureau T."/>
            <person name="Miyao A."/>
            <person name="Hirochika H."/>
            <person name="Nishikawa T."/>
            <person name="Kadowaki K."/>
            <person name="Sugiura M."/>
            <person name="Burr B."/>
            <person name="Sasaki T."/>
        </authorList>
    </citation>
    <scope>NUCLEOTIDE SEQUENCE [LARGE SCALE GENOMIC DNA]</scope>
    <source>
        <strain evidence="2">cv. Nipponbare</strain>
    </source>
</reference>
<protein>
    <submittedName>
        <fullName evidence="1">Uncharacterized protein</fullName>
    </submittedName>
</protein>
<gene>
    <name evidence="1" type="primary">OJ1119_A04.118</name>
</gene>
<dbReference type="EMBL" id="AP003810">
    <property type="protein sequence ID" value="BAC83099.1"/>
    <property type="molecule type" value="Genomic_DNA"/>
</dbReference>
<reference evidence="2" key="2">
    <citation type="journal article" date="2008" name="Nucleic Acids Res.">
        <title>The rice annotation project database (RAP-DB): 2008 update.</title>
        <authorList>
            <consortium name="The rice annotation project (RAP)"/>
        </authorList>
    </citation>
    <scope>GENOME REANNOTATION</scope>
    <source>
        <strain evidence="2">cv. Nipponbare</strain>
    </source>
</reference>